<proteinExistence type="inferred from homology"/>
<dbReference type="Proteomes" id="UP001596505">
    <property type="component" value="Unassembled WGS sequence"/>
</dbReference>
<dbReference type="Gene3D" id="3.40.50.2020">
    <property type="match status" value="1"/>
</dbReference>
<dbReference type="Pfam" id="PF00156">
    <property type="entry name" value="Pribosyltran"/>
    <property type="match status" value="1"/>
</dbReference>
<evidence type="ECO:0000313" key="3">
    <source>
        <dbReference type="EMBL" id="MFC7393835.1"/>
    </source>
</evidence>
<protein>
    <submittedName>
        <fullName evidence="3">ComF family protein</fullName>
    </submittedName>
</protein>
<reference evidence="4" key="1">
    <citation type="journal article" date="2019" name="Int. J. Syst. Evol. Microbiol.">
        <title>The Global Catalogue of Microorganisms (GCM) 10K type strain sequencing project: providing services to taxonomists for standard genome sequencing and annotation.</title>
        <authorList>
            <consortium name="The Broad Institute Genomics Platform"/>
            <consortium name="The Broad Institute Genome Sequencing Center for Infectious Disease"/>
            <person name="Wu L."/>
            <person name="Ma J."/>
        </authorList>
    </citation>
    <scope>NUCLEOTIDE SEQUENCE [LARGE SCALE GENOMIC DNA]</scope>
    <source>
        <strain evidence="4">CGMCC 1.16305</strain>
    </source>
</reference>
<dbReference type="InterPro" id="IPR029057">
    <property type="entry name" value="PRTase-like"/>
</dbReference>
<comment type="similarity">
    <text evidence="1">Belongs to the ComF/GntX family.</text>
</comment>
<keyword evidence="4" id="KW-1185">Reference proteome</keyword>
<evidence type="ECO:0000259" key="2">
    <source>
        <dbReference type="Pfam" id="PF00156"/>
    </source>
</evidence>
<dbReference type="InterPro" id="IPR000836">
    <property type="entry name" value="PRTase_dom"/>
</dbReference>
<evidence type="ECO:0000313" key="4">
    <source>
        <dbReference type="Proteomes" id="UP001596505"/>
    </source>
</evidence>
<comment type="caution">
    <text evidence="3">The sequence shown here is derived from an EMBL/GenBank/DDBJ whole genome shotgun (WGS) entry which is preliminary data.</text>
</comment>
<dbReference type="SUPFAM" id="SSF53271">
    <property type="entry name" value="PRTase-like"/>
    <property type="match status" value="1"/>
</dbReference>
<dbReference type="RefSeq" id="WP_380966563.1">
    <property type="nucleotide sequence ID" value="NZ_JBHTCO010000016.1"/>
</dbReference>
<dbReference type="EMBL" id="JBHTCO010000016">
    <property type="protein sequence ID" value="MFC7393835.1"/>
    <property type="molecule type" value="Genomic_DNA"/>
</dbReference>
<sequence length="240" mass="27655">MGFCLWCSQAFQPQIGFRSFFSIDVHTGFCPICYKQLQPIDERECCRVCGRDLRLLDSRYVEGSVCRDCSRWEESEWQGLLTKNRSLYVYNDFLKEVVKAFKFQGDVALVHGFKTDVLQMYKKHFRNAAIVPVPLSFERLAERGFNQSEHIASLLDQPVYHGLIRAIHENKQSKKGRKERITHRENPFTANQKLKERLEGQSVLLIDDIYTTGATIRMAAQALLSFKPKEISALTLARGA</sequence>
<organism evidence="3 4">
    <name type="scientific">Scopulibacillus cellulosilyticus</name>
    <dbReference type="NCBI Taxonomy" id="2665665"/>
    <lineage>
        <taxon>Bacteria</taxon>
        <taxon>Bacillati</taxon>
        <taxon>Bacillota</taxon>
        <taxon>Bacilli</taxon>
        <taxon>Bacillales</taxon>
        <taxon>Sporolactobacillaceae</taxon>
        <taxon>Scopulibacillus</taxon>
    </lineage>
</organism>
<dbReference type="CDD" id="cd06223">
    <property type="entry name" value="PRTases_typeI"/>
    <property type="match status" value="1"/>
</dbReference>
<dbReference type="PANTHER" id="PTHR47505:SF1">
    <property type="entry name" value="DNA UTILIZATION PROTEIN YHGH"/>
    <property type="match status" value="1"/>
</dbReference>
<accession>A0ABW2PYS0</accession>
<name>A0ABW2PYS0_9BACL</name>
<dbReference type="PANTHER" id="PTHR47505">
    <property type="entry name" value="DNA UTILIZATION PROTEIN YHGH"/>
    <property type="match status" value="1"/>
</dbReference>
<feature type="domain" description="Phosphoribosyltransferase" evidence="2">
    <location>
        <begin position="144"/>
        <end position="238"/>
    </location>
</feature>
<evidence type="ECO:0000256" key="1">
    <source>
        <dbReference type="ARBA" id="ARBA00008007"/>
    </source>
</evidence>
<gene>
    <name evidence="3" type="ORF">ACFQRG_12810</name>
</gene>
<dbReference type="InterPro" id="IPR051910">
    <property type="entry name" value="ComF/GntX_DNA_util-trans"/>
</dbReference>